<dbReference type="RefSeq" id="WP_309488599.1">
    <property type="nucleotide sequence ID" value="NZ_JAENIG010000002.1"/>
</dbReference>
<name>A0AAE2VBM7_9BACT</name>
<reference evidence="2" key="1">
    <citation type="submission" date="2021-01" db="EMBL/GenBank/DDBJ databases">
        <title>Modified the classification status of verrucomicrobia.</title>
        <authorList>
            <person name="Feng X."/>
        </authorList>
    </citation>
    <scope>NUCLEOTIDE SEQUENCE</scope>
    <source>
        <strain evidence="2">5K15</strain>
    </source>
</reference>
<dbReference type="InterPro" id="IPR036291">
    <property type="entry name" value="NAD(P)-bd_dom_sf"/>
</dbReference>
<dbReference type="GO" id="GO:0016616">
    <property type="term" value="F:oxidoreductase activity, acting on the CH-OH group of donors, NAD or NADP as acceptor"/>
    <property type="evidence" value="ECO:0007669"/>
    <property type="project" value="TreeGrafter"/>
</dbReference>
<dbReference type="PRINTS" id="PR00080">
    <property type="entry name" value="SDRFAMILY"/>
</dbReference>
<dbReference type="SUPFAM" id="SSF51735">
    <property type="entry name" value="NAD(P)-binding Rossmann-fold domains"/>
    <property type="match status" value="1"/>
</dbReference>
<dbReference type="Gene3D" id="3.40.50.720">
    <property type="entry name" value="NAD(P)-binding Rossmann-like Domain"/>
    <property type="match status" value="1"/>
</dbReference>
<sequence>MKSKTIWLTGCSSGLGRALVDAFTTAGHPMAACARRTKKIEELKQQFPEPHYFSTVDVADDSQVQAFCQQAFERTGAPDLVINNAAMINPSAPLWEIPAEDFDRLTAININGTANIIRHVVPMMEKAGGVIVNVSSGWGRSTAPEVAPYCASKWAIEGLTQALAQELPPGLATVSLNPGIIDTAMLQSCFGEHAASYEGPEAWAKTAAPFLLKLSADQNGEALTAP</sequence>
<dbReference type="InterPro" id="IPR053241">
    <property type="entry name" value="NADPH_pterin_aldehyde_rdct"/>
</dbReference>
<protein>
    <submittedName>
        <fullName evidence="2">SDR family oxidoreductase</fullName>
    </submittedName>
</protein>
<dbReference type="InterPro" id="IPR002347">
    <property type="entry name" value="SDR_fam"/>
</dbReference>
<dbReference type="PANTHER" id="PTHR45267">
    <property type="match status" value="1"/>
</dbReference>
<dbReference type="EMBL" id="JAENIG010000002">
    <property type="protein sequence ID" value="MBK1853991.1"/>
    <property type="molecule type" value="Genomic_DNA"/>
</dbReference>
<dbReference type="AlphaFoldDB" id="A0AAE2VBM7"/>
<dbReference type="Pfam" id="PF00106">
    <property type="entry name" value="adh_short"/>
    <property type="match status" value="1"/>
</dbReference>
<accession>A0AAE2VBM7</accession>
<evidence type="ECO:0000313" key="3">
    <source>
        <dbReference type="Proteomes" id="UP000634206"/>
    </source>
</evidence>
<gene>
    <name evidence="2" type="ORF">JIN83_03415</name>
</gene>
<comment type="similarity">
    <text evidence="1">Belongs to the short-chain dehydrogenases/reductases (SDR) family.</text>
</comment>
<dbReference type="InterPro" id="IPR020904">
    <property type="entry name" value="Sc_DH/Rdtase_CS"/>
</dbReference>
<evidence type="ECO:0000256" key="1">
    <source>
        <dbReference type="RuleBase" id="RU000363"/>
    </source>
</evidence>
<comment type="caution">
    <text evidence="2">The sequence shown here is derived from an EMBL/GenBank/DDBJ whole genome shotgun (WGS) entry which is preliminary data.</text>
</comment>
<organism evidence="2 3">
    <name type="scientific">Oceaniferula flava</name>
    <dbReference type="NCBI Taxonomy" id="2800421"/>
    <lineage>
        <taxon>Bacteria</taxon>
        <taxon>Pseudomonadati</taxon>
        <taxon>Verrucomicrobiota</taxon>
        <taxon>Verrucomicrobiia</taxon>
        <taxon>Verrucomicrobiales</taxon>
        <taxon>Verrucomicrobiaceae</taxon>
        <taxon>Oceaniferula</taxon>
    </lineage>
</organism>
<dbReference type="PANTHER" id="PTHR45267:SF2">
    <property type="entry name" value="NADPH-DEPENDENT PTERIN ALDEHYDE REDUCTASE"/>
    <property type="match status" value="1"/>
</dbReference>
<dbReference type="PROSITE" id="PS00061">
    <property type="entry name" value="ADH_SHORT"/>
    <property type="match status" value="1"/>
</dbReference>
<keyword evidence="3" id="KW-1185">Reference proteome</keyword>
<proteinExistence type="inferred from homology"/>
<evidence type="ECO:0000313" key="2">
    <source>
        <dbReference type="EMBL" id="MBK1853991.1"/>
    </source>
</evidence>
<dbReference type="GO" id="GO:0005829">
    <property type="term" value="C:cytosol"/>
    <property type="evidence" value="ECO:0007669"/>
    <property type="project" value="TreeGrafter"/>
</dbReference>
<dbReference type="Proteomes" id="UP000634206">
    <property type="component" value="Unassembled WGS sequence"/>
</dbReference>
<dbReference type="PRINTS" id="PR00081">
    <property type="entry name" value="GDHRDH"/>
</dbReference>